<dbReference type="InterPro" id="IPR007168">
    <property type="entry name" value="Phageshock_PspC_N"/>
</dbReference>
<evidence type="ECO:0000256" key="4">
    <source>
        <dbReference type="SAM" id="MobiDB-lite"/>
    </source>
</evidence>
<keyword evidence="5" id="KW-0472">Membrane</keyword>
<feature type="region of interest" description="Disordered" evidence="4">
    <location>
        <begin position="423"/>
        <end position="466"/>
    </location>
</feature>
<dbReference type="Pfam" id="PF04024">
    <property type="entry name" value="PspC"/>
    <property type="match status" value="1"/>
</dbReference>
<evidence type="ECO:0000256" key="5">
    <source>
        <dbReference type="SAM" id="Phobius"/>
    </source>
</evidence>
<feature type="transmembrane region" description="Helical" evidence="5">
    <location>
        <begin position="159"/>
        <end position="175"/>
    </location>
</feature>
<feature type="domain" description="Histidine kinase/HSP90-like ATPase" evidence="6">
    <location>
        <begin position="362"/>
        <end position="447"/>
    </location>
</feature>
<dbReference type="Proteomes" id="UP000001213">
    <property type="component" value="Chromosome"/>
</dbReference>
<dbReference type="HOGENOM" id="CLU_036172_0_0_11"/>
<gene>
    <name evidence="8" type="ordered locus">Tpau_0914</name>
</gene>
<dbReference type="PANTHER" id="PTHR24421:SF61">
    <property type="entry name" value="OXYGEN SENSOR HISTIDINE KINASE NREB"/>
    <property type="match status" value="1"/>
</dbReference>
<feature type="compositionally biased region" description="Low complexity" evidence="4">
    <location>
        <begin position="32"/>
        <end position="45"/>
    </location>
</feature>
<dbReference type="STRING" id="521096.Tpau_0914"/>
<dbReference type="RefSeq" id="WP_013125588.1">
    <property type="nucleotide sequence ID" value="NC_014158.1"/>
</dbReference>
<accession>D5UUH7</accession>
<dbReference type="GO" id="GO:0016301">
    <property type="term" value="F:kinase activity"/>
    <property type="evidence" value="ECO:0007669"/>
    <property type="project" value="UniProtKB-KW"/>
</dbReference>
<evidence type="ECO:0000256" key="1">
    <source>
        <dbReference type="ARBA" id="ARBA00022679"/>
    </source>
</evidence>
<feature type="transmembrane region" description="Helical" evidence="5">
    <location>
        <begin position="222"/>
        <end position="246"/>
    </location>
</feature>
<dbReference type="InterPro" id="IPR003594">
    <property type="entry name" value="HATPase_dom"/>
</dbReference>
<feature type="domain" description="Phage shock protein PspC N-terminal" evidence="7">
    <location>
        <begin position="66"/>
        <end position="118"/>
    </location>
</feature>
<keyword evidence="1" id="KW-0808">Transferase</keyword>
<evidence type="ECO:0000259" key="6">
    <source>
        <dbReference type="Pfam" id="PF02518"/>
    </source>
</evidence>
<dbReference type="EMBL" id="CP001966">
    <property type="protein sequence ID" value="ADG77548.1"/>
    <property type="molecule type" value="Genomic_DNA"/>
</dbReference>
<dbReference type="InterPro" id="IPR036890">
    <property type="entry name" value="HATPase_C_sf"/>
</dbReference>
<dbReference type="Pfam" id="PF02518">
    <property type="entry name" value="HATPase_c"/>
    <property type="match status" value="1"/>
</dbReference>
<evidence type="ECO:0000313" key="9">
    <source>
        <dbReference type="Proteomes" id="UP000001213"/>
    </source>
</evidence>
<dbReference type="Gene3D" id="3.30.565.10">
    <property type="entry name" value="Histidine kinase-like ATPase, C-terminal domain"/>
    <property type="match status" value="1"/>
</dbReference>
<organism evidence="8 9">
    <name type="scientific">Tsukamurella paurometabola (strain ATCC 8368 / DSM 20162 / CCUG 35730 / CIP 100753 / JCM 10117 / KCTC 9821 / NBRC 16120 / NCIMB 702349 / NCTC 13040)</name>
    <name type="common">Corynebacterium paurometabolum</name>
    <dbReference type="NCBI Taxonomy" id="521096"/>
    <lineage>
        <taxon>Bacteria</taxon>
        <taxon>Bacillati</taxon>
        <taxon>Actinomycetota</taxon>
        <taxon>Actinomycetes</taxon>
        <taxon>Mycobacteriales</taxon>
        <taxon>Tsukamurellaceae</taxon>
        <taxon>Tsukamurella</taxon>
    </lineage>
</organism>
<dbReference type="GO" id="GO:0000160">
    <property type="term" value="P:phosphorelay signal transduction system"/>
    <property type="evidence" value="ECO:0007669"/>
    <property type="project" value="UniProtKB-KW"/>
</dbReference>
<sequence length="466" mass="48986">MARLSRRARRARNSWAQYQAWAPVYPRYPGAAAHPGQGAPSTVPQAPAPVPGFPLPGPDAGLGYPRMYRRNGGAVIGGVCGGIADHLELDVTRVRIAFTLLALLGAGVIMYALLWFFCRPGTDTEKPDPAERRRGLALAVLGVVGAATLTAVASNANTGFIVPVIVIGVGAALVWREADFAARAPAAVGGPRLITWLRMLGGVTLVVVGLAVVFLGRVDVSALPTALAAVVLTLVGVALLTVPVWMRMWRDLGEERAARVRTIEREEIASHLHDSVLQTLALIQKQSADGAAVKRLARSQERELREWLFGAAEAPASSLAAALKAAAADVEDSHGVAVNVITVGDVEGAELGVDDRFTALLGAVKEAMVNAAKHSGCETMDTYAEVDADLVAVFVRDRGIGFDPDAVPSDRQGLAKSIRARVERRGGTAEVRSTPGRGTEIRLSVPRPGSDAPASEPAESIAEENA</sequence>
<dbReference type="eggNOG" id="COG4585">
    <property type="taxonomic scope" value="Bacteria"/>
</dbReference>
<keyword evidence="5" id="KW-1133">Transmembrane helix</keyword>
<dbReference type="PANTHER" id="PTHR24421">
    <property type="entry name" value="NITRATE/NITRITE SENSOR PROTEIN NARX-RELATED"/>
    <property type="match status" value="1"/>
</dbReference>
<dbReference type="InterPro" id="IPR050482">
    <property type="entry name" value="Sensor_HK_TwoCompSys"/>
</dbReference>
<dbReference type="CDD" id="cd16917">
    <property type="entry name" value="HATPase_UhpB-NarQ-NarX-like"/>
    <property type="match status" value="1"/>
</dbReference>
<keyword evidence="3" id="KW-0902">Two-component regulatory system</keyword>
<dbReference type="AlphaFoldDB" id="D5UUH7"/>
<feature type="transmembrane region" description="Helical" evidence="5">
    <location>
        <begin position="96"/>
        <end position="116"/>
    </location>
</feature>
<dbReference type="eggNOG" id="COG1983">
    <property type="taxonomic scope" value="Bacteria"/>
</dbReference>
<keyword evidence="9" id="KW-1185">Reference proteome</keyword>
<evidence type="ECO:0000256" key="3">
    <source>
        <dbReference type="ARBA" id="ARBA00023012"/>
    </source>
</evidence>
<feature type="region of interest" description="Disordered" evidence="4">
    <location>
        <begin position="32"/>
        <end position="52"/>
    </location>
</feature>
<protein>
    <submittedName>
        <fullName evidence="8">Putative signal transduction histidine kinase</fullName>
    </submittedName>
</protein>
<name>D5UUH7_TSUPD</name>
<dbReference type="SUPFAM" id="SSF55874">
    <property type="entry name" value="ATPase domain of HSP90 chaperone/DNA topoisomerase II/histidine kinase"/>
    <property type="match status" value="1"/>
</dbReference>
<evidence type="ECO:0000313" key="8">
    <source>
        <dbReference type="EMBL" id="ADG77548.1"/>
    </source>
</evidence>
<keyword evidence="2 8" id="KW-0418">Kinase</keyword>
<reference evidence="9" key="1">
    <citation type="submission" date="2010-03" db="EMBL/GenBank/DDBJ databases">
        <title>The complete chromosome of Tsukamurella paurometabola DSM 20162.</title>
        <authorList>
            <consortium name="US DOE Joint Genome Institute (JGI-PGF)"/>
            <person name="Lucas S."/>
            <person name="Copeland A."/>
            <person name="Lapidus A."/>
            <person name="Glavina del Rio T."/>
            <person name="Dalin E."/>
            <person name="Tice H."/>
            <person name="Bruce D."/>
            <person name="Goodwin L."/>
            <person name="Pitluck S."/>
            <person name="Kyrpides N."/>
            <person name="Mavromatis K."/>
            <person name="Ivanova N."/>
            <person name="Mikhailova N."/>
            <person name="Munk A.C."/>
            <person name="Brettin T."/>
            <person name="Detter J.C."/>
            <person name="Tapia R."/>
            <person name="Han C."/>
            <person name="Larimer F."/>
            <person name="Land M."/>
            <person name="Hauser L."/>
            <person name="Markowitz V."/>
            <person name="Cheng J.-F."/>
            <person name="Hugenholtz P."/>
            <person name="Woyke T."/>
            <person name="Wu D."/>
            <person name="Jando M."/>
            <person name="Brambilla E."/>
            <person name="Klenk H.-P."/>
            <person name="Eisen J.A."/>
        </authorList>
    </citation>
    <scope>NUCLEOTIDE SEQUENCE [LARGE SCALE GENOMIC DNA]</scope>
    <source>
        <strain evidence="9">ATCC 8368 / DSM 20162 / CCUG 35730 / CIP 100753 / JCM 10117 / KCTC 9821 / NBRC 16120 / NCIMB 702349 / NCTC 13040</strain>
    </source>
</reference>
<keyword evidence="5" id="KW-0812">Transmembrane</keyword>
<evidence type="ECO:0000256" key="2">
    <source>
        <dbReference type="ARBA" id="ARBA00022777"/>
    </source>
</evidence>
<reference evidence="8 9" key="2">
    <citation type="journal article" date="2011" name="Stand. Genomic Sci.">
        <title>Complete genome sequence of Tsukamurella paurometabola type strain (no. 33).</title>
        <authorList>
            <person name="Munk A.C."/>
            <person name="Lapidus A."/>
            <person name="Lucas S."/>
            <person name="Nolan M."/>
            <person name="Tice H."/>
            <person name="Cheng J.F."/>
            <person name="Del Rio T.G."/>
            <person name="Goodwin L."/>
            <person name="Pitluck S."/>
            <person name="Liolios K."/>
            <person name="Huntemann M."/>
            <person name="Ivanova N."/>
            <person name="Mavromatis K."/>
            <person name="Mikhailova N."/>
            <person name="Pati A."/>
            <person name="Chen A."/>
            <person name="Palaniappan K."/>
            <person name="Tapia R."/>
            <person name="Han C."/>
            <person name="Land M."/>
            <person name="Hauser L."/>
            <person name="Chang Y.J."/>
            <person name="Jeffries C.D."/>
            <person name="Brettin T."/>
            <person name="Yasawong M."/>
            <person name="Brambilla E.M."/>
            <person name="Rohde M."/>
            <person name="Sikorski J."/>
            <person name="Goker M."/>
            <person name="Detter J.C."/>
            <person name="Woyke T."/>
            <person name="Bristow J."/>
            <person name="Eisen J.A."/>
            <person name="Markowitz V."/>
            <person name="Hugenholtz P."/>
            <person name="Kyrpides N.C."/>
            <person name="Klenk H.P."/>
        </authorList>
    </citation>
    <scope>NUCLEOTIDE SEQUENCE [LARGE SCALE GENOMIC DNA]</scope>
    <source>
        <strain evidence="9">ATCC 8368 / DSM 20162 / CCUG 35730 / CIP 100753 / JCM 10117 / KCTC 9821 / NBRC 16120 / NCIMB 702349 / NCTC 13040</strain>
    </source>
</reference>
<feature type="transmembrane region" description="Helical" evidence="5">
    <location>
        <begin position="136"/>
        <end position="153"/>
    </location>
</feature>
<proteinExistence type="predicted"/>
<evidence type="ECO:0000259" key="7">
    <source>
        <dbReference type="Pfam" id="PF04024"/>
    </source>
</evidence>
<dbReference type="KEGG" id="tpr:Tpau_0914"/>
<feature type="transmembrane region" description="Helical" evidence="5">
    <location>
        <begin position="196"/>
        <end position="216"/>
    </location>
</feature>